<dbReference type="GeneID" id="29390356"/>
<name>D8J1F9_HERSS</name>
<dbReference type="eggNOG" id="ENOG5033AD4">
    <property type="taxonomic scope" value="Bacteria"/>
</dbReference>
<reference evidence="3 4" key="1">
    <citation type="submission" date="2010-04" db="EMBL/GenBank/DDBJ databases">
        <title>The genome of Herbaspirillum seropedicae SmR1, an endophytic, nitrogen-fixing, plant-growth promoting beta-Proteobacteria.</title>
        <authorList>
            <person name="Pedrosa F.O."/>
            <person name="Monteiro R.A."/>
            <person name="Wassem R."/>
            <person name="Cruz L.M."/>
            <person name="Ayub R.A."/>
            <person name="Colauto N.B."/>
            <person name="Fernandez M.A."/>
            <person name="Fungaro M.H.P."/>
            <person name="Grisard E.C."/>
            <person name="Hungria M."/>
            <person name="Madeira H.M.F."/>
            <person name="Nodari R.O."/>
            <person name="Osaku C.A."/>
            <person name="Petzl-Erler M.L."/>
            <person name="Terenzi H."/>
            <person name="Vieira L.G.E."/>
            <person name="Almeida M.I.M."/>
            <person name="Alves L.R."/>
            <person name="Arantes O.M.N."/>
            <person name="Balsanelli E."/>
            <person name="Barcellos F.G."/>
            <person name="Baura V.A."/>
            <person name="Binde D.R."/>
            <person name="Campo R.J."/>
            <person name="Chubatsu L.S."/>
            <person name="Chueire L.M.O."/>
            <person name="Ciferri R.R."/>
            <person name="Correa L.C."/>
            <person name="da Conceicao Silva J.L."/>
            <person name="Dabul A.N.G."/>
            <person name="Dambros B.P."/>
            <person name="Faoro H."/>
            <person name="Favetti A."/>
            <person name="Friedermann G."/>
            <person name="Furlaneto M.C."/>
            <person name="Gasques L.S."/>
            <person name="Gimenes C.C.T."/>
            <person name="Gioppo N.M.R."/>
            <person name="Glienke-Blanco C."/>
            <person name="Godoy L.P."/>
            <person name="Guerra M.P."/>
            <person name="Karp S."/>
            <person name="Kava-Cordeiro V."/>
            <person name="Margarido V.P."/>
            <person name="Mathioni S.M."/>
            <person name="Menck-Soares M.A."/>
            <person name="Murace N.K."/>
            <person name="Nicolas M.F."/>
            <person name="Oliveira C.E.C."/>
            <person name="Pagnan N.A.B."/>
            <person name="Pamphile J.A."/>
            <person name="Patussi E.V."/>
            <person name="Pereira L.F.P."/>
            <person name="Pereira-Ferrari L."/>
            <person name="Pinto F.G.S."/>
            <person name="Precoma C."/>
            <person name="Prioli A.J."/>
            <person name="Prioli S.M.A.P."/>
            <person name="Raittz R.T."/>
            <person name="Ramos H.J.O."/>
            <person name="Ribeiro E.M.S.F."/>
            <person name="Rigo L.U."/>
            <person name="Rocha C.L.M.S.C."/>
            <person name="Rocha S.N."/>
            <person name="Santos K."/>
            <person name="Satori D."/>
            <person name="Silva A.G."/>
            <person name="Simao R.C.G."/>
            <person name="Soares M.A.M."/>
            <person name="Souza E.M."/>
            <person name="Steffens M.B.R."/>
            <person name="Steindel M."/>
            <person name="Tadra-Sfeir M.Z."/>
            <person name="Takahashi E.K."/>
            <person name="Torres R.A."/>
            <person name="Valle J.S."/>
            <person name="Vernal J.I."/>
            <person name="Vilas-Boas L.A."/>
            <person name="Watanabe M.A.E."/>
            <person name="Weiss V.A."/>
            <person name="Yates M.A."/>
            <person name="Souza E.M."/>
        </authorList>
    </citation>
    <scope>NUCLEOTIDE SEQUENCE [LARGE SCALE GENOMIC DNA]</scope>
    <source>
        <strain evidence="3 4">SmR1</strain>
    </source>
</reference>
<keyword evidence="1" id="KW-0472">Membrane</keyword>
<gene>
    <name evidence="3" type="ordered locus">Hsero_3247</name>
</gene>
<keyword evidence="4" id="KW-1185">Reference proteome</keyword>
<feature type="chain" id="PRO_5003115722" description="DUF3325 domain-containing protein" evidence="2">
    <location>
        <begin position="24"/>
        <end position="120"/>
    </location>
</feature>
<organism evidence="3 4">
    <name type="scientific">Herbaspirillum seropedicae (strain SmR1)</name>
    <dbReference type="NCBI Taxonomy" id="757424"/>
    <lineage>
        <taxon>Bacteria</taxon>
        <taxon>Pseudomonadati</taxon>
        <taxon>Pseudomonadota</taxon>
        <taxon>Betaproteobacteria</taxon>
        <taxon>Burkholderiales</taxon>
        <taxon>Oxalobacteraceae</taxon>
        <taxon>Herbaspirillum</taxon>
    </lineage>
</organism>
<evidence type="ECO:0000313" key="4">
    <source>
        <dbReference type="Proteomes" id="UP000000329"/>
    </source>
</evidence>
<dbReference type="Pfam" id="PF11804">
    <property type="entry name" value="DUF3325"/>
    <property type="match status" value="1"/>
</dbReference>
<protein>
    <recommendedName>
        <fullName evidence="5">DUF3325 domain-containing protein</fullName>
    </recommendedName>
</protein>
<dbReference type="KEGG" id="hse:Hsero_3247"/>
<dbReference type="EMBL" id="CP002039">
    <property type="protein sequence ID" value="ADJ64728.1"/>
    <property type="molecule type" value="Genomic_DNA"/>
</dbReference>
<proteinExistence type="predicted"/>
<dbReference type="InterPro" id="IPR021762">
    <property type="entry name" value="DUF3325"/>
</dbReference>
<dbReference type="OrthoDB" id="8858882at2"/>
<feature type="transmembrane region" description="Helical" evidence="1">
    <location>
        <begin position="45"/>
        <end position="64"/>
    </location>
</feature>
<sequence length="120" mass="12987">MTLSGFLLALGLAYCAWSALALAMDRHYADVHGRGAEPAPALRQRLRWLGALALLASLAVAIGMQGWSIGVVGGIGVLTLAGILQVLSLSYWPARTPWLARRILCALPLLLLLWWLERSL</sequence>
<evidence type="ECO:0008006" key="5">
    <source>
        <dbReference type="Google" id="ProtNLM"/>
    </source>
</evidence>
<feature type="transmembrane region" description="Helical" evidence="1">
    <location>
        <begin position="71"/>
        <end position="92"/>
    </location>
</feature>
<evidence type="ECO:0000256" key="1">
    <source>
        <dbReference type="SAM" id="Phobius"/>
    </source>
</evidence>
<dbReference type="AlphaFoldDB" id="D8J1F9"/>
<keyword evidence="1" id="KW-1133">Transmembrane helix</keyword>
<feature type="signal peptide" evidence="2">
    <location>
        <begin position="1"/>
        <end position="23"/>
    </location>
</feature>
<keyword evidence="2" id="KW-0732">Signal</keyword>
<dbReference type="HOGENOM" id="CLU_144870_0_0_4"/>
<evidence type="ECO:0000256" key="2">
    <source>
        <dbReference type="SAM" id="SignalP"/>
    </source>
</evidence>
<dbReference type="Proteomes" id="UP000000329">
    <property type="component" value="Chromosome"/>
</dbReference>
<accession>D8J1F9</accession>
<evidence type="ECO:0000313" key="3">
    <source>
        <dbReference type="EMBL" id="ADJ64728.1"/>
    </source>
</evidence>
<feature type="transmembrane region" description="Helical" evidence="1">
    <location>
        <begin position="98"/>
        <end position="116"/>
    </location>
</feature>
<dbReference type="STRING" id="757424.Hsero_3247"/>
<dbReference type="RefSeq" id="WP_013235192.1">
    <property type="nucleotide sequence ID" value="NC_014323.1"/>
</dbReference>
<keyword evidence="1" id="KW-0812">Transmembrane</keyword>